<feature type="transmembrane region" description="Helical" evidence="15">
    <location>
        <begin position="576"/>
        <end position="594"/>
    </location>
</feature>
<evidence type="ECO:0000256" key="7">
    <source>
        <dbReference type="ARBA" id="ARBA00022692"/>
    </source>
</evidence>
<comment type="similarity">
    <text evidence="2">Belongs to the glycosyltransferase 48 family.</text>
</comment>
<evidence type="ECO:0000256" key="11">
    <source>
        <dbReference type="ARBA" id="ARBA00023316"/>
    </source>
</evidence>
<feature type="transmembrane region" description="Helical" evidence="15">
    <location>
        <begin position="2187"/>
        <end position="2206"/>
    </location>
</feature>
<comment type="subcellular location">
    <subcellularLocation>
        <location evidence="1">Cell membrane</location>
        <topology evidence="1">Multi-pass membrane protein</topology>
    </subcellularLocation>
</comment>
<keyword evidence="4" id="KW-1003">Cell membrane</keyword>
<dbReference type="SMART" id="SM01205">
    <property type="entry name" value="FKS1_dom1"/>
    <property type="match status" value="1"/>
</dbReference>
<dbReference type="PANTHER" id="PTHR12741">
    <property type="entry name" value="LYST-INTERACTING PROTEIN LIP5 DOPAMINE RESPONSIVE PROTEIN DRG-1"/>
    <property type="match status" value="1"/>
</dbReference>
<feature type="transmembrane region" description="Helical" evidence="15">
    <location>
        <begin position="2014"/>
        <end position="2036"/>
    </location>
</feature>
<feature type="transmembrane region" description="Helical" evidence="15">
    <location>
        <begin position="614"/>
        <end position="633"/>
    </location>
</feature>
<feature type="transmembrane region" description="Helical" evidence="15">
    <location>
        <begin position="2120"/>
        <end position="2144"/>
    </location>
</feature>
<evidence type="ECO:0000256" key="4">
    <source>
        <dbReference type="ARBA" id="ARBA00022475"/>
    </source>
</evidence>
<feature type="transmembrane region" description="Helical" evidence="15">
    <location>
        <begin position="2247"/>
        <end position="2268"/>
    </location>
</feature>
<dbReference type="GO" id="GO:0008360">
    <property type="term" value="P:regulation of cell shape"/>
    <property type="evidence" value="ECO:0007669"/>
    <property type="project" value="UniProtKB-KW"/>
</dbReference>
<feature type="transmembrane region" description="Helical" evidence="15">
    <location>
        <begin position="677"/>
        <end position="699"/>
    </location>
</feature>
<feature type="transmembrane region" description="Helical" evidence="15">
    <location>
        <begin position="2289"/>
        <end position="2310"/>
    </location>
</feature>
<feature type="transmembrane region" description="Helical" evidence="15">
    <location>
        <begin position="2057"/>
        <end position="2081"/>
    </location>
</feature>
<evidence type="ECO:0000256" key="9">
    <source>
        <dbReference type="ARBA" id="ARBA00022989"/>
    </source>
</evidence>
<evidence type="ECO:0000256" key="5">
    <source>
        <dbReference type="ARBA" id="ARBA00022676"/>
    </source>
</evidence>
<keyword evidence="5" id="KW-0328">Glycosyltransferase</keyword>
<name>A0AAE1SLP5_9SOLA</name>
<feature type="transmembrane region" description="Helical" evidence="15">
    <location>
        <begin position="750"/>
        <end position="767"/>
    </location>
</feature>
<dbReference type="GO" id="GO:0006075">
    <property type="term" value="P:(1-&gt;3)-beta-D-glucan biosynthetic process"/>
    <property type="evidence" value="ECO:0007669"/>
    <property type="project" value="InterPro"/>
</dbReference>
<dbReference type="EC" id="2.4.1.34" evidence="3"/>
<evidence type="ECO:0000313" key="18">
    <source>
        <dbReference type="Proteomes" id="UP001291623"/>
    </source>
</evidence>
<evidence type="ECO:0000256" key="15">
    <source>
        <dbReference type="SAM" id="Phobius"/>
    </source>
</evidence>
<keyword evidence="10 15" id="KW-0472">Membrane</keyword>
<gene>
    <name evidence="17" type="ORF">RND71_007086</name>
</gene>
<keyword evidence="6" id="KW-0808">Transferase</keyword>
<feature type="transmembrane region" description="Helical" evidence="15">
    <location>
        <begin position="719"/>
        <end position="738"/>
    </location>
</feature>
<feature type="domain" description="1,3-beta-glucan synthase component FKS1-like" evidence="16">
    <location>
        <begin position="393"/>
        <end position="505"/>
    </location>
</feature>
<evidence type="ECO:0000256" key="12">
    <source>
        <dbReference type="ARBA" id="ARBA00032165"/>
    </source>
</evidence>
<organism evidence="17 18">
    <name type="scientific">Anisodus tanguticus</name>
    <dbReference type="NCBI Taxonomy" id="243964"/>
    <lineage>
        <taxon>Eukaryota</taxon>
        <taxon>Viridiplantae</taxon>
        <taxon>Streptophyta</taxon>
        <taxon>Embryophyta</taxon>
        <taxon>Tracheophyta</taxon>
        <taxon>Spermatophyta</taxon>
        <taxon>Magnoliopsida</taxon>
        <taxon>eudicotyledons</taxon>
        <taxon>Gunneridae</taxon>
        <taxon>Pentapetalae</taxon>
        <taxon>asterids</taxon>
        <taxon>lamiids</taxon>
        <taxon>Solanales</taxon>
        <taxon>Solanaceae</taxon>
        <taxon>Solanoideae</taxon>
        <taxon>Hyoscyameae</taxon>
        <taxon>Anisodus</taxon>
    </lineage>
</organism>
<feature type="transmembrane region" description="Helical" evidence="15">
    <location>
        <begin position="1972"/>
        <end position="1994"/>
    </location>
</feature>
<dbReference type="GO" id="GO:0003843">
    <property type="term" value="F:1,3-beta-D-glucan synthase activity"/>
    <property type="evidence" value="ECO:0007669"/>
    <property type="project" value="UniProtKB-EC"/>
</dbReference>
<evidence type="ECO:0000256" key="6">
    <source>
        <dbReference type="ARBA" id="ARBA00022679"/>
    </source>
</evidence>
<evidence type="ECO:0000256" key="13">
    <source>
        <dbReference type="ARBA" id="ARBA00047777"/>
    </source>
</evidence>
<keyword evidence="8" id="KW-0133">Cell shape</keyword>
<dbReference type="GO" id="GO:0005886">
    <property type="term" value="C:plasma membrane"/>
    <property type="evidence" value="ECO:0007669"/>
    <property type="project" value="UniProtKB-SubCell"/>
</dbReference>
<feature type="transmembrane region" description="Helical" evidence="15">
    <location>
        <begin position="2218"/>
        <end position="2241"/>
    </location>
</feature>
<dbReference type="Pfam" id="PF25968">
    <property type="entry name" value="CALS1"/>
    <property type="match status" value="2"/>
</dbReference>
<dbReference type="Pfam" id="PF02364">
    <property type="entry name" value="Glucan_synthase"/>
    <property type="match status" value="2"/>
</dbReference>
<dbReference type="EMBL" id="JAVYJV010000004">
    <property type="protein sequence ID" value="KAK4371702.1"/>
    <property type="molecule type" value="Genomic_DNA"/>
</dbReference>
<evidence type="ECO:0000313" key="17">
    <source>
        <dbReference type="EMBL" id="KAK4371702.1"/>
    </source>
</evidence>
<evidence type="ECO:0000256" key="2">
    <source>
        <dbReference type="ARBA" id="ARBA00009040"/>
    </source>
</evidence>
<evidence type="ECO:0000256" key="1">
    <source>
        <dbReference type="ARBA" id="ARBA00004651"/>
    </source>
</evidence>
<feature type="region of interest" description="Disordered" evidence="14">
    <location>
        <begin position="1731"/>
        <end position="1758"/>
    </location>
</feature>
<feature type="transmembrane region" description="Helical" evidence="15">
    <location>
        <begin position="645"/>
        <end position="665"/>
    </location>
</feature>
<evidence type="ECO:0000256" key="10">
    <source>
        <dbReference type="ARBA" id="ARBA00023136"/>
    </source>
</evidence>
<evidence type="ECO:0000256" key="8">
    <source>
        <dbReference type="ARBA" id="ARBA00022960"/>
    </source>
</evidence>
<keyword evidence="11" id="KW-0961">Cell wall biogenesis/degradation</keyword>
<protein>
    <recommendedName>
        <fullName evidence="12">1,3-beta-glucan synthase</fullName>
        <ecNumber evidence="3">2.4.1.34</ecNumber>
    </recommendedName>
    <alternativeName>
        <fullName evidence="12">1,3-beta-glucan synthase</fullName>
    </alternativeName>
</protein>
<feature type="transmembrane region" description="Helical" evidence="15">
    <location>
        <begin position="551"/>
        <end position="569"/>
    </location>
</feature>
<keyword evidence="9 15" id="KW-1133">Transmembrane helix</keyword>
<dbReference type="InterPro" id="IPR023175">
    <property type="entry name" value="Vta1/CALS_N_sf"/>
</dbReference>
<comment type="catalytic activity">
    <reaction evidence="13">
        <text>[(1-&gt;3)-beta-D-glucosyl](n) + UDP-alpha-D-glucose = [(1-&gt;3)-beta-D-glucosyl](n+1) + UDP + H(+)</text>
        <dbReference type="Rhea" id="RHEA:21476"/>
        <dbReference type="Rhea" id="RHEA-COMP:11146"/>
        <dbReference type="Rhea" id="RHEA-COMP:14303"/>
        <dbReference type="ChEBI" id="CHEBI:15378"/>
        <dbReference type="ChEBI" id="CHEBI:37671"/>
        <dbReference type="ChEBI" id="CHEBI:58223"/>
        <dbReference type="ChEBI" id="CHEBI:58885"/>
        <dbReference type="EC" id="2.4.1.34"/>
    </reaction>
</comment>
<comment type="caution">
    <text evidence="17">The sequence shown here is derived from an EMBL/GenBank/DDBJ whole genome shotgun (WGS) entry which is preliminary data.</text>
</comment>
<sequence>MSRVEVLWERLVRAALRGHRAAAGRPTGGIAANVPSSLANNRDIDDILRAADEIQDEAPNVSRVLCEHAYSLAQNLDPNSEGRGVLQFKTGLMSVIKQKLAKREGGTIDRSQDITLLQEFYKQYRERHNVDKLREEELKLRESGVFSGNLGELERKTVKRKKVLATLKVLGNVLEQLTKEVSPEEADRLIPEELKRMMESDAAMTEDIAYNIIPLDTTSTTNTIVSFNEVRAAVSALKYFRGLPKLPGDFSLPPTRSIDLFDLLHYAFGFQQDNVSNQREHIVHLLANEQTRLRIPEEPEPEVTGSSRGNSLRQKCKAYLSLLIRFYLSYRTRKIDTVRRGSSTVLFQLLLPNILDEAAVQKVFLKSLDNYIKWCNYLDIPPVWSNLDVVSKEKKLLFISLFFLIWGEAANIRFIPECLCYIFHHMGRELEEILRQQVAQPAKSCMSDNGVSFLDQVICPVYDAIAAEAGNNENGRAPHSAWRNYDDFNEYFWSRHCFKLSWPWRMNSSFFLKPTPRSKNILKSGGGKRRGKTSFVEHRTFLHLYHSFHRLWMFFFMFFQISYSLCFVYESKKFSFALLQIDCLIWGGMTILAFNNERFDSKTLREVLSLGPTYVVMKFLESVLDVIMMYGAYSTSRRVAVSRIFLRFVWFSIASVFICFLYVKALEDSNQNSNSTFFRLYVVVLAIYAGIHFFVSFLLRIPACHRLTNRCDRWSVVRFIKWMHQLGIPLVPFILVIARELMHDLPITSVFSSPICWVALIYANRLLRDVTLGSSAEISADKFHWCRYMVFWLVVLGAKFAFAYFLLIRPLVKPTRQILDMDIKQYSWHDFVSKNNHNALTVASLWVPVFLLKKGEGGRNLFVSDDTFECTGKVVSSCQEDVNGNPMRANSQNLNRLAKLALRFLDNEKFYKKGGIFVWHENISTCSTLIYFTLLYRLYGAFFWEHEIALGRQAVFYLYIVFIVLICNEWDNSNPWFIVRPYVNVLQMSASNNIFDNDIQIRSLDAMHKLFERFPEAFMDSLHVPLRSRATLLSSGLLLLYKWTTACVLIVRFSHLFSCTFTVYFYKVLERNKADAARFAPFWNEIVKNLREEDYITNLEMEQLLMPNNSGSLPLVQWPLFLLASKIFLAKDIAVESKDSQDELWDRISRDDYMKYAVEECYYALKFVLTSILDDEGNDEGKKWVERIYEDIRGSITKRSINVDVELNKLPLVIQKVTALMGILAGEALVTFPDGFSKHVPLEMVKRLKSKGTPLRMLCDLPNLCCSHQVLPLHARPLISVWASSFFIVVKDEINEFQHSHIHIFVKKEHTPELETGAVKAIQDLYDVLRLDVLRFNMREHLDTWNILSKARNEGRLFSKLKWPRDAELKELIRRLYSLLTIKESSANIPKNLEARRRLEFFANSLFMEMPVARPVREMLSFSVFTPYYSETVLYSMSELLKKNEDGISVLFYLQKIYPGESPLCCRFTERIKKLLDADEWKNFLARIGRDENISEKELNDNPNDILELRFWASYRGQTLARTVRGMMYYRKALMLQSYLERMISGDTEAGIAQSETADTQGFELSPESRAQADLKFTYVVTCQIYGKQKEDQKPEAADIALLMQRNEALRVAFIDEVETLKDGKVNKEYISKLVKADINGKDKVFAIFAITLACVEEIYSIKLPGNPKLGEGKPENQNHAIVFTRGNAVQTIDMNQVRSEEDQKKGYRFQLPLVMSVTLRFSKPKGIPSCRNNISSPTSTTFRNLSRASTSSGGTSGVGLLPGADNYFEEALKVRNLLEEFFRDHGIHPPTILGVREHVFTGSVSSLASFMSNQEGSFVTMGQRVLANPLKVRMHYGHPDVFDRIFHITRGGISKASRVINISEDIFAGFNSTLRQGNITHHEYIQVGKGRDVGLNQIALFEGKVAGGNGEQVLSRDVYRLGQLFDFFRMLSFYFTTVGYYFCTMLTVLSLYAFLYGKAYLHFDNSGANELVLGNCGFYGMILSALSGVGATIQDRANILQNDALSAALNAQFLFQIGIFTAVPMILGFILEQGFLRLLYLPSFSVLISSSSPLTACPFSALTGIILVAAGCCWFCHYAVSALHCLLHILPGHQDTLLCMEIVLLLVIYAAYGYNEGGALSYILLTVSSWFLAISWLFAPYLFNPAGFEWQKTVEDFRDWTNWLLYRGGIGVKGEESWEAWWDEELVYGFSWVAFAVILLLFKVFTFSQKISVNFQLLLRFVQGLSFLLALAGLAAAIVLTELTVTDVFACVLAFIPTGWGILSIAAAWKPLIKKMGMWKSFRSVARLYDAGMGMLIFIPIALFSWFPFISTFQTRLMFNQAFSRGLEISLILAGNNPNTGL</sequence>
<dbReference type="Gene3D" id="1.25.40.270">
    <property type="entry name" value="Vacuolar protein sorting-associated protein vta1"/>
    <property type="match status" value="1"/>
</dbReference>
<dbReference type="InterPro" id="IPR003440">
    <property type="entry name" value="Glyco_trans_48_dom"/>
</dbReference>
<feature type="transmembrane region" description="Helical" evidence="15">
    <location>
        <begin position="788"/>
        <end position="807"/>
    </location>
</feature>
<feature type="transmembrane region" description="Helical" evidence="15">
    <location>
        <begin position="1939"/>
        <end position="1960"/>
    </location>
</feature>
<feature type="transmembrane region" description="Helical" evidence="15">
    <location>
        <begin position="2093"/>
        <end position="2113"/>
    </location>
</feature>
<evidence type="ECO:0000256" key="14">
    <source>
        <dbReference type="SAM" id="MobiDB-lite"/>
    </source>
</evidence>
<evidence type="ECO:0000256" key="3">
    <source>
        <dbReference type="ARBA" id="ARBA00012589"/>
    </source>
</evidence>
<dbReference type="GO" id="GO:0071555">
    <property type="term" value="P:cell wall organization"/>
    <property type="evidence" value="ECO:0007669"/>
    <property type="project" value="UniProtKB-KW"/>
</dbReference>
<feature type="compositionally biased region" description="Polar residues" evidence="14">
    <location>
        <begin position="1731"/>
        <end position="1749"/>
    </location>
</feature>
<reference evidence="17" key="1">
    <citation type="submission" date="2023-12" db="EMBL/GenBank/DDBJ databases">
        <title>Genome assembly of Anisodus tanguticus.</title>
        <authorList>
            <person name="Wang Y.-J."/>
        </authorList>
    </citation>
    <scope>NUCLEOTIDE SEQUENCE</scope>
    <source>
        <strain evidence="17">KB-2021</strain>
        <tissue evidence="17">Leaf</tissue>
    </source>
</reference>
<dbReference type="Proteomes" id="UP001291623">
    <property type="component" value="Unassembled WGS sequence"/>
</dbReference>
<keyword evidence="18" id="KW-1185">Reference proteome</keyword>
<proteinExistence type="inferred from homology"/>
<dbReference type="InterPro" id="IPR026899">
    <property type="entry name" value="FKS1-like_dom1"/>
</dbReference>
<evidence type="ECO:0000259" key="16">
    <source>
        <dbReference type="SMART" id="SM01205"/>
    </source>
</evidence>
<dbReference type="GO" id="GO:0000148">
    <property type="term" value="C:1,3-beta-D-glucan synthase complex"/>
    <property type="evidence" value="ECO:0007669"/>
    <property type="project" value="InterPro"/>
</dbReference>
<dbReference type="PANTHER" id="PTHR12741:SF47">
    <property type="entry name" value="CALLOSE SYNTHASE 9"/>
    <property type="match status" value="1"/>
</dbReference>
<dbReference type="Pfam" id="PF14288">
    <property type="entry name" value="FKS1_dom1"/>
    <property type="match status" value="1"/>
</dbReference>
<keyword evidence="7 15" id="KW-0812">Transmembrane</keyword>
<dbReference type="InterPro" id="IPR058851">
    <property type="entry name" value="CALS1_helical"/>
</dbReference>
<accession>A0AAE1SLP5</accession>